<dbReference type="Pfam" id="PF00927">
    <property type="entry name" value="Transglut_C"/>
    <property type="match status" value="2"/>
</dbReference>
<name>A0A8S0ZE11_ARCPL</name>
<feature type="region of interest" description="Disordered" evidence="2">
    <location>
        <begin position="77"/>
        <end position="113"/>
    </location>
</feature>
<dbReference type="SUPFAM" id="SSF54001">
    <property type="entry name" value="Cysteine proteinases"/>
    <property type="match status" value="1"/>
</dbReference>
<dbReference type="InterPro" id="IPR038765">
    <property type="entry name" value="Papain-like_cys_pep_sf"/>
</dbReference>
<dbReference type="Gene3D" id="3.90.260.10">
    <property type="entry name" value="Transglutaminase-like"/>
    <property type="match status" value="1"/>
</dbReference>
<gene>
    <name evidence="4" type="ORF">APLA_LOCUS4765</name>
</gene>
<dbReference type="SUPFAM" id="SSF81296">
    <property type="entry name" value="E set domains"/>
    <property type="match status" value="2"/>
</dbReference>
<dbReference type="FunFam" id="3.90.260.10:FF:000002">
    <property type="entry name" value="Erythrocyte membrane protein band 4.2"/>
    <property type="match status" value="1"/>
</dbReference>
<comment type="caution">
    <text evidence="4">The sequence shown here is derived from an EMBL/GenBank/DDBJ whole genome shotgun (WGS) entry which is preliminary data.</text>
</comment>
<dbReference type="FunFam" id="2.60.40.10:FF:000090">
    <property type="entry name" value="Protein-glutamine gamma-glutamyltransferase 2"/>
    <property type="match status" value="1"/>
</dbReference>
<feature type="domain" description="Transglutaminase-like" evidence="3">
    <location>
        <begin position="546"/>
        <end position="643"/>
    </location>
</feature>
<dbReference type="PANTHER" id="PTHR11590">
    <property type="entry name" value="PROTEIN-GLUTAMINE GAMMA-GLUTAMYLTRANSFERASE"/>
    <property type="match status" value="1"/>
</dbReference>
<dbReference type="GO" id="GO:0003810">
    <property type="term" value="F:protein-glutamine gamma-glutamyltransferase activity"/>
    <property type="evidence" value="ECO:0007669"/>
    <property type="project" value="InterPro"/>
</dbReference>
<evidence type="ECO:0000256" key="2">
    <source>
        <dbReference type="SAM" id="MobiDB-lite"/>
    </source>
</evidence>
<comment type="similarity">
    <text evidence="1">Belongs to the transglutaminase superfamily. Transglutaminase family.</text>
</comment>
<dbReference type="EMBL" id="CADEBD010000288">
    <property type="protein sequence ID" value="CAB3230838.1"/>
    <property type="molecule type" value="Genomic_DNA"/>
</dbReference>
<dbReference type="InterPro" id="IPR036985">
    <property type="entry name" value="Transglutaminase-like_sf"/>
</dbReference>
<accession>A0A8S0ZE11</accession>
<dbReference type="Gene3D" id="2.60.40.10">
    <property type="entry name" value="Immunoglobulins"/>
    <property type="match status" value="4"/>
</dbReference>
<feature type="region of interest" description="Disordered" evidence="2">
    <location>
        <begin position="1"/>
        <end position="25"/>
    </location>
</feature>
<sequence length="980" mass="112103">MSMVRRSSMDRMSSSMTSSMTGMGLGGITGLTSGIGSLSCTREQQMTVGGMPSNYVPGLSAYYNISSFCQRPGQTRRLPMQRAGPTAQHRPGRSHSTGSLHRMKHSTRNSPNTQYTHNLICKMADQNERRRRQDTMEMIPQSYYSQQPLKVELTEFYSRDNSKDHHTEQYDLVNDNILPNPVLRRGQNFFFAVRFDRTYDKQQDMIRLVFCFGPKPSVTKGTRVVLPVNWNNQQGVCQHSRDMMGMSMGLGMSRMQDSATGMATMGSMGTMGTIGPMGTMGTMGTMSSMGPMTAMRETTTYGVRRSSFSNEPLPLQHSPLSPHGPMERPMMDRYVGTTQHTSVGRGYGSRHGSMQNLATLSHEMDRWDISIQRQDGNTITFQVHVPATAPVGVWNCWVQTNRCGQRDNRHDYKCDEDIYMLFNPWCREDPVYMDNESSRKEYVLNEQGKIWCGTWRQPKGRKWIYGQFDDVVLPACMYLLERSGLEHSERGNPIRVCRAISSMINANHDDDGLMVGRYDGEYKDGVAPHAWTGSVAIMERYLTNGGRPVEYGQCWVYSGLVVTICRALGIPCRSVTNYVSAHDTNRTFTVDKYFDRDGNEVPNGPDEDCYDSCWNFHVWNDVWMQRPDLPQGYSGWQIIDSTPQEEAEAVYHCGPASVEAVRRGEVGFQYDTPFMYCQLNAELCHFQEEENSEWGFIRMASNQHQVGRKILTKNPNRDDDEGDSDMLEITHEYKTVDSSSPERLAVIASCRGYQRLQQYYEYPDRNFEDVCFDLMDIDLVPYGQPFDCTMNIQNKSHEDRTIWCVLTASSCYYTGAIASRLRRAQGEFVVRAGQREVLKLHVTPQEYMDKLVDHSMVKVHAMAYVKQTRQGWSDEDDFPLHKPRMQVQVRSQPCIGQECAVTFSFQNPLTVHLTDCYFTFEGPGVQRPRQIRFRDVKPGEFVNYQDKFVPRRHGERRIVVTFSSRQLDEIFGCTTVNVRG</sequence>
<dbReference type="Pfam" id="PF01841">
    <property type="entry name" value="Transglut_core"/>
    <property type="match status" value="1"/>
</dbReference>
<dbReference type="SUPFAM" id="SSF49309">
    <property type="entry name" value="Transglutaminase, two C-terminal domains"/>
    <property type="match status" value="2"/>
</dbReference>
<dbReference type="InterPro" id="IPR001102">
    <property type="entry name" value="Transglutaminase_N"/>
</dbReference>
<dbReference type="InterPro" id="IPR008958">
    <property type="entry name" value="Transglutaminase_C"/>
</dbReference>
<dbReference type="PANTHER" id="PTHR11590:SF52">
    <property type="entry name" value="HEMOCYTE PROTEIN-GLUTAMINE GAMMA-GLUTAMYLTRANSFERASE-LIKE PROTEIN"/>
    <property type="match status" value="1"/>
</dbReference>
<protein>
    <recommendedName>
        <fullName evidence="3">Transglutaminase-like domain-containing protein</fullName>
    </recommendedName>
</protein>
<evidence type="ECO:0000313" key="4">
    <source>
        <dbReference type="EMBL" id="CAB3230838.1"/>
    </source>
</evidence>
<dbReference type="InterPro" id="IPR014756">
    <property type="entry name" value="Ig_E-set"/>
</dbReference>
<dbReference type="Pfam" id="PF00868">
    <property type="entry name" value="Transglut_N"/>
    <property type="match status" value="1"/>
</dbReference>
<evidence type="ECO:0000313" key="5">
    <source>
        <dbReference type="Proteomes" id="UP000494256"/>
    </source>
</evidence>
<dbReference type="InterPro" id="IPR050779">
    <property type="entry name" value="Transglutaminase"/>
</dbReference>
<evidence type="ECO:0000256" key="1">
    <source>
        <dbReference type="ARBA" id="ARBA00005968"/>
    </source>
</evidence>
<reference evidence="4 5" key="1">
    <citation type="submission" date="2020-04" db="EMBL/GenBank/DDBJ databases">
        <authorList>
            <person name="Wallbank WR R."/>
            <person name="Pardo Diaz C."/>
            <person name="Kozak K."/>
            <person name="Martin S."/>
            <person name="Jiggins C."/>
            <person name="Moest M."/>
            <person name="Warren A I."/>
            <person name="Byers J.R.P. K."/>
            <person name="Montejo-Kovacevich G."/>
            <person name="Yen C E."/>
        </authorList>
    </citation>
    <scope>NUCLEOTIDE SEQUENCE [LARGE SCALE GENOMIC DNA]</scope>
</reference>
<feature type="compositionally biased region" description="Low complexity" evidence="2">
    <location>
        <begin position="1"/>
        <end position="22"/>
    </location>
</feature>
<dbReference type="InterPro" id="IPR013783">
    <property type="entry name" value="Ig-like_fold"/>
</dbReference>
<dbReference type="AlphaFoldDB" id="A0A8S0ZE11"/>
<proteinExistence type="inferred from homology"/>
<dbReference type="InterPro" id="IPR036238">
    <property type="entry name" value="Transglutaminase_C_sf"/>
</dbReference>
<dbReference type="SMART" id="SM00460">
    <property type="entry name" value="TGc"/>
    <property type="match status" value="1"/>
</dbReference>
<organism evidence="4 5">
    <name type="scientific">Arctia plantaginis</name>
    <name type="common">Wood tiger moth</name>
    <name type="synonym">Phalaena plantaginis</name>
    <dbReference type="NCBI Taxonomy" id="874455"/>
    <lineage>
        <taxon>Eukaryota</taxon>
        <taxon>Metazoa</taxon>
        <taxon>Ecdysozoa</taxon>
        <taxon>Arthropoda</taxon>
        <taxon>Hexapoda</taxon>
        <taxon>Insecta</taxon>
        <taxon>Pterygota</taxon>
        <taxon>Neoptera</taxon>
        <taxon>Endopterygota</taxon>
        <taxon>Lepidoptera</taxon>
        <taxon>Glossata</taxon>
        <taxon>Ditrysia</taxon>
        <taxon>Noctuoidea</taxon>
        <taxon>Erebidae</taxon>
        <taxon>Arctiinae</taxon>
        <taxon>Arctia</taxon>
    </lineage>
</organism>
<dbReference type="InterPro" id="IPR002931">
    <property type="entry name" value="Transglutaminase-like"/>
</dbReference>
<evidence type="ECO:0000259" key="3">
    <source>
        <dbReference type="SMART" id="SM00460"/>
    </source>
</evidence>
<dbReference type="Proteomes" id="UP000494256">
    <property type="component" value="Unassembled WGS sequence"/>
</dbReference>